<sequence>MMIINPFIEIEPKEKEWILSDYLHRQRYIINRKTIIVIIDFIQGNKMSKKVKELLIKRGILVDEDDAEVKYFYDIKKSWEKYGWIESFKYHIATLDYPFQGNLKKASLKMEQYQLEEADNLREKQYSPEKILKIYSLPKVKREQKSRFEASLEDSFKRKLFRMLSMTFGYVQEAIPEWGGKELLFRTIPSGGARQPSEGYLYVKDIEELDSGWYYINGKKFTLEKISDYIIPNEIFEKSYSLAVSNTDINIRATIILTSVFEKNMYRYRESRTFRSIHMDIGFLLGALEELSDESEIASFIQYGLPESYFEGVLGLNYLEEGYQASIVLGERKN</sequence>
<evidence type="ECO:0000313" key="1">
    <source>
        <dbReference type="EMBL" id="RWR48465.1"/>
    </source>
</evidence>
<dbReference type="InterPro" id="IPR000415">
    <property type="entry name" value="Nitroreductase-like"/>
</dbReference>
<accession>A0A3S3MMC0</accession>
<dbReference type="PANTHER" id="PTHR43745">
    <property type="entry name" value="NITROREDUCTASE MJ1384-RELATED"/>
    <property type="match status" value="1"/>
</dbReference>
<dbReference type="Gene3D" id="3.40.109.10">
    <property type="entry name" value="NADH Oxidase"/>
    <property type="match status" value="1"/>
</dbReference>
<organism evidence="1 2">
    <name type="scientific">Lactococcus lactis</name>
    <dbReference type="NCBI Taxonomy" id="1358"/>
    <lineage>
        <taxon>Bacteria</taxon>
        <taxon>Bacillati</taxon>
        <taxon>Bacillota</taxon>
        <taxon>Bacilli</taxon>
        <taxon>Lactobacillales</taxon>
        <taxon>Streptococcaceae</taxon>
        <taxon>Lactococcus</taxon>
    </lineage>
</organism>
<dbReference type="CDD" id="cd02142">
    <property type="entry name" value="McbC_SagB-like_oxidoreductase"/>
    <property type="match status" value="1"/>
</dbReference>
<comment type="caution">
    <text evidence="1">The sequence shown here is derived from an EMBL/GenBank/DDBJ whole genome shotgun (WGS) entry which is preliminary data.</text>
</comment>
<dbReference type="GO" id="GO:0016491">
    <property type="term" value="F:oxidoreductase activity"/>
    <property type="evidence" value="ECO:0007669"/>
    <property type="project" value="InterPro"/>
</dbReference>
<evidence type="ECO:0000313" key="2">
    <source>
        <dbReference type="Proteomes" id="UP000285859"/>
    </source>
</evidence>
<dbReference type="PANTHER" id="PTHR43745:SF2">
    <property type="entry name" value="NITROREDUCTASE MJ1384-RELATED"/>
    <property type="match status" value="1"/>
</dbReference>
<reference evidence="1 2" key="1">
    <citation type="submission" date="2019-01" db="EMBL/GenBank/DDBJ databases">
        <title>Whole genome sequence of Lactococcus lactis isolated from cow milk.</title>
        <authorList>
            <person name="Sundararaman A."/>
            <person name="Tamang J.-P."/>
            <person name="Halami P."/>
        </authorList>
    </citation>
    <scope>NUCLEOTIDE SEQUENCE [LARGE SCALE GENOMIC DNA]</scope>
    <source>
        <strain evidence="1 2">C2D</strain>
    </source>
</reference>
<dbReference type="RefSeq" id="WP_128267584.1">
    <property type="nucleotide sequence ID" value="NZ_CP092748.1"/>
</dbReference>
<proteinExistence type="predicted"/>
<dbReference type="EMBL" id="SAXH01000003">
    <property type="protein sequence ID" value="RWR48465.1"/>
    <property type="molecule type" value="Genomic_DNA"/>
</dbReference>
<dbReference type="AlphaFoldDB" id="A0A3S3MMC0"/>
<protein>
    <submittedName>
        <fullName evidence="1">SagB/ThcOx family dehydrogenase</fullName>
    </submittedName>
</protein>
<dbReference type="InterPro" id="IPR052544">
    <property type="entry name" value="Bacteriocin_Proc_Enz"/>
</dbReference>
<gene>
    <name evidence="1" type="ORF">EO246_02995</name>
</gene>
<name>A0A3S3MMC0_9LACT</name>
<dbReference type="Proteomes" id="UP000285859">
    <property type="component" value="Unassembled WGS sequence"/>
</dbReference>